<feature type="compositionally biased region" description="Basic and acidic residues" evidence="7">
    <location>
        <begin position="165"/>
        <end position="174"/>
    </location>
</feature>
<dbReference type="Pfam" id="PF00172">
    <property type="entry name" value="Zn_clus"/>
    <property type="match status" value="1"/>
</dbReference>
<dbReference type="Proteomes" id="UP001565368">
    <property type="component" value="Unassembled WGS sequence"/>
</dbReference>
<keyword evidence="4" id="KW-0238">DNA-binding</keyword>
<evidence type="ECO:0000256" key="7">
    <source>
        <dbReference type="SAM" id="MobiDB-lite"/>
    </source>
</evidence>
<dbReference type="PANTHER" id="PTHR31845">
    <property type="entry name" value="FINGER DOMAIN PROTEIN, PUTATIVE-RELATED"/>
    <property type="match status" value="1"/>
</dbReference>
<keyword evidence="3" id="KW-0805">Transcription regulation</keyword>
<dbReference type="PANTHER" id="PTHR31845:SF17">
    <property type="entry name" value="ZN(II)2CYS6 TRANSCRIPTION FACTOR (EUROFUNG)"/>
    <property type="match status" value="1"/>
</dbReference>
<dbReference type="SMART" id="SM00906">
    <property type="entry name" value="Fungal_trans"/>
    <property type="match status" value="1"/>
</dbReference>
<evidence type="ECO:0000256" key="3">
    <source>
        <dbReference type="ARBA" id="ARBA00023015"/>
    </source>
</evidence>
<dbReference type="EMBL" id="JBBXJM010000004">
    <property type="protein sequence ID" value="KAL1408656.1"/>
    <property type="molecule type" value="Genomic_DNA"/>
</dbReference>
<evidence type="ECO:0000313" key="9">
    <source>
        <dbReference type="EMBL" id="KAL1408656.1"/>
    </source>
</evidence>
<evidence type="ECO:0000256" key="5">
    <source>
        <dbReference type="ARBA" id="ARBA00023163"/>
    </source>
</evidence>
<dbReference type="PROSITE" id="PS50048">
    <property type="entry name" value="ZN2_CY6_FUNGAL_2"/>
    <property type="match status" value="1"/>
</dbReference>
<evidence type="ECO:0000256" key="2">
    <source>
        <dbReference type="ARBA" id="ARBA00022723"/>
    </source>
</evidence>
<feature type="domain" description="Zn(2)-C6 fungal-type" evidence="8">
    <location>
        <begin position="35"/>
        <end position="68"/>
    </location>
</feature>
<feature type="region of interest" description="Disordered" evidence="7">
    <location>
        <begin position="680"/>
        <end position="759"/>
    </location>
</feature>
<evidence type="ECO:0000256" key="1">
    <source>
        <dbReference type="ARBA" id="ARBA00004123"/>
    </source>
</evidence>
<keyword evidence="5" id="KW-0804">Transcription</keyword>
<keyword evidence="10" id="KW-1185">Reference proteome</keyword>
<comment type="subcellular location">
    <subcellularLocation>
        <location evidence="1">Nucleus</location>
    </subcellularLocation>
</comment>
<dbReference type="InterPro" id="IPR051089">
    <property type="entry name" value="prtT"/>
</dbReference>
<feature type="compositionally biased region" description="Low complexity" evidence="7">
    <location>
        <begin position="680"/>
        <end position="692"/>
    </location>
</feature>
<dbReference type="SMART" id="SM00066">
    <property type="entry name" value="GAL4"/>
    <property type="match status" value="1"/>
</dbReference>
<dbReference type="Pfam" id="PF04082">
    <property type="entry name" value="Fungal_trans"/>
    <property type="match status" value="1"/>
</dbReference>
<evidence type="ECO:0000256" key="4">
    <source>
        <dbReference type="ARBA" id="ARBA00023125"/>
    </source>
</evidence>
<keyword evidence="2" id="KW-0479">Metal-binding</keyword>
<accession>A0ABR3Q1R2</accession>
<dbReference type="InterPro" id="IPR007219">
    <property type="entry name" value="XnlR_reg_dom"/>
</dbReference>
<feature type="compositionally biased region" description="Basic and acidic residues" evidence="7">
    <location>
        <begin position="213"/>
        <end position="222"/>
    </location>
</feature>
<evidence type="ECO:0000259" key="8">
    <source>
        <dbReference type="PROSITE" id="PS50048"/>
    </source>
</evidence>
<dbReference type="SUPFAM" id="SSF57701">
    <property type="entry name" value="Zn2/Cys6 DNA-binding domain"/>
    <property type="match status" value="1"/>
</dbReference>
<keyword evidence="6" id="KW-0539">Nucleus</keyword>
<feature type="compositionally biased region" description="Acidic residues" evidence="7">
    <location>
        <begin position="155"/>
        <end position="164"/>
    </location>
</feature>
<feature type="region of interest" description="Disordered" evidence="7">
    <location>
        <begin position="6"/>
        <end position="30"/>
    </location>
</feature>
<protein>
    <recommendedName>
        <fullName evidence="8">Zn(2)-C6 fungal-type domain-containing protein</fullName>
    </recommendedName>
</protein>
<reference evidence="9 10" key="1">
    <citation type="submission" date="2023-08" db="EMBL/GenBank/DDBJ databases">
        <title>Annotated Genome Sequence of Vanrija albida AlHP1.</title>
        <authorList>
            <person name="Herzog R."/>
        </authorList>
    </citation>
    <scope>NUCLEOTIDE SEQUENCE [LARGE SCALE GENOMIC DNA]</scope>
    <source>
        <strain evidence="9 10">AlHP1</strain>
    </source>
</reference>
<feature type="compositionally biased region" description="Polar residues" evidence="7">
    <location>
        <begin position="12"/>
        <end position="30"/>
    </location>
</feature>
<dbReference type="GeneID" id="95986512"/>
<feature type="region of interest" description="Disordered" evidence="7">
    <location>
        <begin position="109"/>
        <end position="229"/>
    </location>
</feature>
<comment type="caution">
    <text evidence="9">The sequence shown here is derived from an EMBL/GenBank/DDBJ whole genome shotgun (WGS) entry which is preliminary data.</text>
</comment>
<dbReference type="InterPro" id="IPR001138">
    <property type="entry name" value="Zn2Cys6_DnaBD"/>
</dbReference>
<evidence type="ECO:0000256" key="6">
    <source>
        <dbReference type="ARBA" id="ARBA00023242"/>
    </source>
</evidence>
<gene>
    <name evidence="9" type="ORF">Q8F55_005469</name>
</gene>
<proteinExistence type="predicted"/>
<dbReference type="Gene3D" id="4.10.240.10">
    <property type="entry name" value="Zn(2)-C6 fungal-type DNA-binding domain"/>
    <property type="match status" value="1"/>
</dbReference>
<organism evidence="9 10">
    <name type="scientific">Vanrija albida</name>
    <dbReference type="NCBI Taxonomy" id="181172"/>
    <lineage>
        <taxon>Eukaryota</taxon>
        <taxon>Fungi</taxon>
        <taxon>Dikarya</taxon>
        <taxon>Basidiomycota</taxon>
        <taxon>Agaricomycotina</taxon>
        <taxon>Tremellomycetes</taxon>
        <taxon>Trichosporonales</taxon>
        <taxon>Trichosporonaceae</taxon>
        <taxon>Vanrija</taxon>
    </lineage>
</organism>
<name>A0ABR3Q1R2_9TREE</name>
<feature type="compositionally biased region" description="Polar residues" evidence="7">
    <location>
        <begin position="733"/>
        <end position="752"/>
    </location>
</feature>
<dbReference type="RefSeq" id="XP_069208600.1">
    <property type="nucleotide sequence ID" value="XM_069353958.1"/>
</dbReference>
<evidence type="ECO:0000313" key="10">
    <source>
        <dbReference type="Proteomes" id="UP001565368"/>
    </source>
</evidence>
<dbReference type="PROSITE" id="PS00463">
    <property type="entry name" value="ZN2_CY6_FUNGAL_1"/>
    <property type="match status" value="1"/>
</dbReference>
<dbReference type="CDD" id="cd00067">
    <property type="entry name" value="GAL4"/>
    <property type="match status" value="1"/>
</dbReference>
<dbReference type="InterPro" id="IPR036864">
    <property type="entry name" value="Zn2-C6_fun-type_DNA-bd_sf"/>
</dbReference>
<sequence length="860" mass="94375">MNIIIPSFLPGSAQTSPTKATSGISNGQRQRASTACLQCRRLKSRCKRGPDPTKPCERCTSLGTECEVVKSRRGRVLGSRNKRTGLEKSLAHVQAALDRIREEADQFKTTGAPNPAAGPETKPPQQQQQQQPPPPPPPAVMSNLAGVKRRHSESELDEDDDNDDEVHSSPESKRQMIASDQPMGGEYDDIDDAPILPVDELPLESTRPSPEPELPKKEESDHPLGLLSNVGSSATRLSVSALPETPSFQITPESGIDAASSTGGPSDAGQRQVLPGWTRGQLQRAANTRSAYFRHRPGAVKRDVSPILDPITRRFLTEERAEWLLQQWHVHWEPQMGSLDPKIYTLAAMRQRSALLTTVVMATVAMMNEFPGSKELALVLYKHAQSLVVTIVSRNAKSTEIVKALLILSLFPRCPERLVDDRARTLISLAVNMALDLGLNRERPCAEQDEMSQRWHRDKLRVWYAVIIQDRSMAAFSGKPTMIKTEVDTAEMMRWLDSPYTSQTDRMLASYIELRAIERDARERLAKATRPYIVDSIRLSAEVMLDGWVRTWVTPEMMAESPLCGNAMRFLAHHVHLLITTASDAPKSELLEIARSSIEFTYAEIGPQLRYICRTIIGMITWSAVLLVRLAPEENSNLVRDLALLMAPYGDGRFETYPQFYGSFLLSLVFDTAPVLSPTSTTFSAPTSARPSFARPPGYPINQPYDPNAPGEGGAMPIRMPHAPGMPMPPHSIDTSPMTSSSHLVTRPSSGQAPPMWGEISGDTLQLQLLLGLENSTGLELPWDVPHATALSDPGVVVSPPLEWLFNDGGVVHNSMEGSHMAAGPVGSGSDEVLWGYGLEFGGNRAGADQAWPGPGAQGY</sequence>
<feature type="region of interest" description="Disordered" evidence="7">
    <location>
        <begin position="244"/>
        <end position="273"/>
    </location>
</feature>
<dbReference type="CDD" id="cd12148">
    <property type="entry name" value="fungal_TF_MHR"/>
    <property type="match status" value="1"/>
</dbReference>